<evidence type="ECO:0000256" key="1">
    <source>
        <dbReference type="RuleBase" id="RU003425"/>
    </source>
</evidence>
<dbReference type="InterPro" id="IPR013783">
    <property type="entry name" value="Ig-like_fold"/>
</dbReference>
<reference evidence="4" key="1">
    <citation type="submission" date="2023-10" db="EMBL/GenBank/DDBJ databases">
        <title>Genome assembly of Pristionchus species.</title>
        <authorList>
            <person name="Yoshida K."/>
            <person name="Sommer R.J."/>
        </authorList>
    </citation>
    <scope>NUCLEOTIDE SEQUENCE</scope>
    <source>
        <strain evidence="4">RS0144</strain>
    </source>
</reference>
<evidence type="ECO:0000313" key="4">
    <source>
        <dbReference type="EMBL" id="GMS88220.1"/>
    </source>
</evidence>
<dbReference type="EMBL" id="BTSX01000003">
    <property type="protein sequence ID" value="GMS88220.1"/>
    <property type="molecule type" value="Genomic_DNA"/>
</dbReference>
<dbReference type="InterPro" id="IPR000535">
    <property type="entry name" value="MSP_dom"/>
</dbReference>
<dbReference type="AlphaFoldDB" id="A0AAV5SYI4"/>
<comment type="function">
    <text evidence="1">Central component in molecular interactions underlying sperm crawling. Forms an extensive filament system that extends from sperm villipoda, along the leading edge of the pseudopod.</text>
</comment>
<feature type="domain" description="MSP" evidence="3">
    <location>
        <begin position="15"/>
        <end position="151"/>
    </location>
</feature>
<feature type="region of interest" description="Disordered" evidence="2">
    <location>
        <begin position="132"/>
        <end position="229"/>
    </location>
</feature>
<feature type="compositionally biased region" description="Basic residues" evidence="2">
    <location>
        <begin position="201"/>
        <end position="211"/>
    </location>
</feature>
<dbReference type="PANTHER" id="PTHR21513">
    <property type="entry name" value="MAJOR SPERM PROTEIN"/>
    <property type="match status" value="1"/>
</dbReference>
<organism evidence="4 5">
    <name type="scientific">Pristionchus entomophagus</name>
    <dbReference type="NCBI Taxonomy" id="358040"/>
    <lineage>
        <taxon>Eukaryota</taxon>
        <taxon>Metazoa</taxon>
        <taxon>Ecdysozoa</taxon>
        <taxon>Nematoda</taxon>
        <taxon>Chromadorea</taxon>
        <taxon>Rhabditida</taxon>
        <taxon>Rhabditina</taxon>
        <taxon>Diplogasteromorpha</taxon>
        <taxon>Diplogasteroidea</taxon>
        <taxon>Neodiplogasteridae</taxon>
        <taxon>Pristionchus</taxon>
    </lineage>
</organism>
<dbReference type="Gene3D" id="2.60.40.10">
    <property type="entry name" value="Immunoglobulins"/>
    <property type="match status" value="1"/>
</dbReference>
<keyword evidence="5" id="KW-1185">Reference proteome</keyword>
<evidence type="ECO:0000256" key="2">
    <source>
        <dbReference type="SAM" id="MobiDB-lite"/>
    </source>
</evidence>
<keyword evidence="1" id="KW-0963">Cytoplasm</keyword>
<name>A0AAV5SYI4_9BILA</name>
<proteinExistence type="predicted"/>
<accession>A0AAV5SYI4</accession>
<comment type="caution">
    <text evidence="4">The sequence shown here is derived from an EMBL/GenBank/DDBJ whole genome shotgun (WGS) entry which is preliminary data.</text>
</comment>
<dbReference type="Pfam" id="PF00635">
    <property type="entry name" value="Motile_Sperm"/>
    <property type="match status" value="1"/>
</dbReference>
<gene>
    <name evidence="4" type="ORF">PENTCL1PPCAC_10395</name>
</gene>
<dbReference type="PANTHER" id="PTHR21513:SF19">
    <property type="entry name" value="MAJOR SPERM PROTEIN"/>
    <property type="match status" value="1"/>
</dbReference>
<dbReference type="SUPFAM" id="SSF49354">
    <property type="entry name" value="PapD-like"/>
    <property type="match status" value="1"/>
</dbReference>
<evidence type="ECO:0000313" key="5">
    <source>
        <dbReference type="Proteomes" id="UP001432027"/>
    </source>
</evidence>
<feature type="compositionally biased region" description="Basic and acidic residues" evidence="2">
    <location>
        <begin position="215"/>
        <end position="229"/>
    </location>
</feature>
<protein>
    <recommendedName>
        <fullName evidence="1">Major sperm protein</fullName>
    </recommendedName>
</protein>
<feature type="non-terminal residue" evidence="4">
    <location>
        <position position="1"/>
    </location>
</feature>
<dbReference type="Proteomes" id="UP001432027">
    <property type="component" value="Unassembled WGS sequence"/>
</dbReference>
<sequence>SQLIIGTRPGERPCKLKIEPGDRVHLPWTNKDTTFSTTVTMTNPTAEIQLYKIKCTDNAVFRVQPPFGILDAKASEPIKVYLTAKKRPEENKHFLMILHHAISLAEMNSKKNPAKMWKGDPAADGITRLQAQFDEPKKQTAVSVRAKKCDKTSADKTSASVEEKKSPRRKSQKSTIVPVTVQAPSKMDDKKKDATGGGAATKKKSAVRKKGSSNSKDKTSNTAEEKTTF</sequence>
<keyword evidence="1" id="KW-0206">Cytoskeleton</keyword>
<dbReference type="PROSITE" id="PS50202">
    <property type="entry name" value="MSP"/>
    <property type="match status" value="1"/>
</dbReference>
<evidence type="ECO:0000259" key="3">
    <source>
        <dbReference type="PROSITE" id="PS50202"/>
    </source>
</evidence>
<dbReference type="InterPro" id="IPR008962">
    <property type="entry name" value="PapD-like_sf"/>
</dbReference>